<name>A0A6A7BE19_9PLEO</name>
<protein>
    <submittedName>
        <fullName evidence="5">Beta-lactamase/transpeptidase-like protein</fullName>
    </submittedName>
</protein>
<feature type="domain" description="Beta-lactamase-related" evidence="3">
    <location>
        <begin position="77"/>
        <end position="371"/>
    </location>
</feature>
<evidence type="ECO:0000259" key="3">
    <source>
        <dbReference type="Pfam" id="PF00144"/>
    </source>
</evidence>
<evidence type="ECO:0000256" key="2">
    <source>
        <dbReference type="SAM" id="SignalP"/>
    </source>
</evidence>
<keyword evidence="2" id="KW-0732">Signal</keyword>
<keyword evidence="6" id="KW-1185">Reference proteome</keyword>
<dbReference type="InterPro" id="IPR012338">
    <property type="entry name" value="Beta-lactam/transpept-like"/>
</dbReference>
<dbReference type="OrthoDB" id="10250282at2759"/>
<reference evidence="5" key="1">
    <citation type="submission" date="2020-01" db="EMBL/GenBank/DDBJ databases">
        <authorList>
            <consortium name="DOE Joint Genome Institute"/>
            <person name="Haridas S."/>
            <person name="Albert R."/>
            <person name="Binder M."/>
            <person name="Bloem J."/>
            <person name="Labutti K."/>
            <person name="Salamov A."/>
            <person name="Andreopoulos B."/>
            <person name="Baker S.E."/>
            <person name="Barry K."/>
            <person name="Bills G."/>
            <person name="Bluhm B.H."/>
            <person name="Cannon C."/>
            <person name="Castanera R."/>
            <person name="Culley D.E."/>
            <person name="Daum C."/>
            <person name="Ezra D."/>
            <person name="Gonzalez J.B."/>
            <person name="Henrissat B."/>
            <person name="Kuo A."/>
            <person name="Liang C."/>
            <person name="Lipzen A."/>
            <person name="Lutzoni F."/>
            <person name="Magnuson J."/>
            <person name="Mondo S."/>
            <person name="Nolan M."/>
            <person name="Ohm R."/>
            <person name="Pangilinan J."/>
            <person name="Park H.-J."/>
            <person name="Ramirez L."/>
            <person name="Alfaro M."/>
            <person name="Sun H."/>
            <person name="Tritt A."/>
            <person name="Yoshinaga Y."/>
            <person name="Zwiers L.-H."/>
            <person name="Turgeon B.G."/>
            <person name="Goodwin S.B."/>
            <person name="Spatafora J.W."/>
            <person name="Crous P.W."/>
            <person name="Grigoriev I.V."/>
        </authorList>
    </citation>
    <scope>NUCLEOTIDE SEQUENCE</scope>
    <source>
        <strain evidence="5">IPT5</strain>
    </source>
</reference>
<feature type="signal peptide" evidence="2">
    <location>
        <begin position="1"/>
        <end position="18"/>
    </location>
</feature>
<organism evidence="5 6">
    <name type="scientific">Plenodomus tracheiphilus IPT5</name>
    <dbReference type="NCBI Taxonomy" id="1408161"/>
    <lineage>
        <taxon>Eukaryota</taxon>
        <taxon>Fungi</taxon>
        <taxon>Dikarya</taxon>
        <taxon>Ascomycota</taxon>
        <taxon>Pezizomycotina</taxon>
        <taxon>Dothideomycetes</taxon>
        <taxon>Pleosporomycetidae</taxon>
        <taxon>Pleosporales</taxon>
        <taxon>Pleosporineae</taxon>
        <taxon>Leptosphaeriaceae</taxon>
        <taxon>Plenodomus</taxon>
    </lineage>
</organism>
<dbReference type="EMBL" id="MU006295">
    <property type="protein sequence ID" value="KAF2853573.1"/>
    <property type="molecule type" value="Genomic_DNA"/>
</dbReference>
<accession>A0A6A7BE19</accession>
<dbReference type="PANTHER" id="PTHR22935">
    <property type="entry name" value="PENICILLIN-BINDING PROTEIN"/>
    <property type="match status" value="1"/>
</dbReference>
<dbReference type="AlphaFoldDB" id="A0A6A7BE19"/>
<dbReference type="SUPFAM" id="SSF56601">
    <property type="entry name" value="beta-lactamase/transpeptidase-like"/>
    <property type="match status" value="1"/>
</dbReference>
<comment type="similarity">
    <text evidence="1">Belongs to the beta-lactamase family.</text>
</comment>
<evidence type="ECO:0000313" key="5">
    <source>
        <dbReference type="EMBL" id="KAF2853573.1"/>
    </source>
</evidence>
<evidence type="ECO:0000256" key="1">
    <source>
        <dbReference type="ARBA" id="ARBA00038473"/>
    </source>
</evidence>
<proteinExistence type="inferred from homology"/>
<dbReference type="InterPro" id="IPR051478">
    <property type="entry name" value="Beta-lactamase-like_AB/R"/>
</dbReference>
<dbReference type="Pfam" id="PF26335">
    <property type="entry name" value="ARB_00930_C"/>
    <property type="match status" value="1"/>
</dbReference>
<dbReference type="Gene3D" id="3.40.710.10">
    <property type="entry name" value="DD-peptidase/beta-lactamase superfamily"/>
    <property type="match status" value="1"/>
</dbReference>
<feature type="chain" id="PRO_5025671875" evidence="2">
    <location>
        <begin position="19"/>
        <end position="544"/>
    </location>
</feature>
<evidence type="ECO:0000313" key="6">
    <source>
        <dbReference type="Proteomes" id="UP000799423"/>
    </source>
</evidence>
<evidence type="ECO:0000259" key="4">
    <source>
        <dbReference type="Pfam" id="PF26335"/>
    </source>
</evidence>
<dbReference type="InterPro" id="IPR058664">
    <property type="entry name" value="ARB_00930-like_C"/>
</dbReference>
<dbReference type="Pfam" id="PF00144">
    <property type="entry name" value="Beta-lactamase"/>
    <property type="match status" value="1"/>
</dbReference>
<dbReference type="PANTHER" id="PTHR22935:SF95">
    <property type="entry name" value="BETA-LACTAMASE-LIKE 1-RELATED"/>
    <property type="match status" value="1"/>
</dbReference>
<dbReference type="Proteomes" id="UP000799423">
    <property type="component" value="Unassembled WGS sequence"/>
</dbReference>
<feature type="domain" description="Beta-lactamase-like ARB-00930-like C-terminal" evidence="4">
    <location>
        <begin position="402"/>
        <end position="542"/>
    </location>
</feature>
<gene>
    <name evidence="5" type="ORF">T440DRAFT_310496</name>
</gene>
<sequence>MSLRSLVTIALLTPLSVSFCPPPGPLLPPPVLSSTPPNFTIPASAFSNLTFNQNTSYVIKASIGDTTVFENEHSAPGREVSQSLLNTTIRIASATKMITALALVLSADKLSLEDSITQYIPALNNSMYKDVTIAALADHTSGLGRFGYVGDLIYPGQKPSALGLPIVPNTLPGCDPVPGGRVCTADEVIAMFNDPKYAPHSPNSGPLYSNIAYILLGRALEAVHNKTYESIIQDLILDPAGMEMSTFIPPTNNQTAILPRFPWDASWFVAAFGNLNAVGGLWSTPNDMLKLLQALQRGDLMSKAKLRGWMKPRDFLTSPQQYTGVAWEILRPTDLAVNFSRPIEIWTKAGGVPGYASYAVLVPEYNIALTINLAGGSTIYTAAIELLAIISETLIPYADTLARTQASAKYAGTYVFKTANVTNTLTLSANNGPGLSIDTFTVNNVDVLLALAGTTAATSLNNFSARLYPTDPDSLGTAQENWRLLQDQRDTVKGFAELGCASWNFGDWGRYNGRALDTFVFEVEEGKVRGVELEGWGVRLEKLV</sequence>
<dbReference type="InterPro" id="IPR001466">
    <property type="entry name" value="Beta-lactam-related"/>
</dbReference>